<accession>I3ILT2</accession>
<organism evidence="1 2">
    <name type="scientific">Candidatus Jettenia caeni</name>
    <dbReference type="NCBI Taxonomy" id="247490"/>
    <lineage>
        <taxon>Bacteria</taxon>
        <taxon>Pseudomonadati</taxon>
        <taxon>Planctomycetota</taxon>
        <taxon>Candidatus Brocadiia</taxon>
        <taxon>Candidatus Brocadiales</taxon>
        <taxon>Candidatus Brocadiaceae</taxon>
        <taxon>Candidatus Jettenia</taxon>
    </lineage>
</organism>
<protein>
    <submittedName>
        <fullName evidence="1">Uncharacterized protein</fullName>
    </submittedName>
</protein>
<gene>
    <name evidence="1" type="ORF">KSU1_C1081</name>
</gene>
<reference evidence="1 2" key="1">
    <citation type="journal article" date="2012" name="FEBS Lett.">
        <title>Anammox organism KSU-1 expresses a NirK-type copper-containing nitrite reductase instead of a NirS-type with cytochrome cd1.</title>
        <authorList>
            <person name="Hira D."/>
            <person name="Toh H."/>
            <person name="Migita C.T."/>
            <person name="Okubo H."/>
            <person name="Nishiyama T."/>
            <person name="Hattori M."/>
            <person name="Furukawa K."/>
            <person name="Fujii T."/>
        </authorList>
    </citation>
    <scope>NUCLEOTIDE SEQUENCE [LARGE SCALE GENOMIC DNA]</scope>
</reference>
<evidence type="ECO:0000313" key="2">
    <source>
        <dbReference type="Proteomes" id="UP000002985"/>
    </source>
</evidence>
<dbReference type="Proteomes" id="UP000002985">
    <property type="component" value="Unassembled WGS sequence"/>
</dbReference>
<sequence>MRPLQLKQKNRNDEKRWASAYGARIYTPPTILDSFTFSRKEISDKRYGEYVKALRRLDNQVQAIRRKYGKGKAKKQH</sequence>
<comment type="caution">
    <text evidence="1">The sequence shown here is derived from an EMBL/GenBank/DDBJ whole genome shotgun (WGS) entry which is preliminary data.</text>
</comment>
<dbReference type="STRING" id="247490.KSU1_C1081"/>
<name>I3ILT2_9BACT</name>
<proteinExistence type="predicted"/>
<dbReference type="EMBL" id="BAFH01000003">
    <property type="protein sequence ID" value="GAB62677.1"/>
    <property type="molecule type" value="Genomic_DNA"/>
</dbReference>
<keyword evidence="2" id="KW-1185">Reference proteome</keyword>
<evidence type="ECO:0000313" key="1">
    <source>
        <dbReference type="EMBL" id="GAB62677.1"/>
    </source>
</evidence>
<dbReference type="AlphaFoldDB" id="I3ILT2"/>